<feature type="compositionally biased region" description="Basic and acidic residues" evidence="1">
    <location>
        <begin position="1"/>
        <end position="18"/>
    </location>
</feature>
<reference evidence="2 3" key="1">
    <citation type="journal article" date="2015" name="Nature">
        <title>rRNA introns, odd ribosomes, and small enigmatic genomes across a large radiation of phyla.</title>
        <authorList>
            <person name="Brown C.T."/>
            <person name="Hug L.A."/>
            <person name="Thomas B.C."/>
            <person name="Sharon I."/>
            <person name="Castelle C.J."/>
            <person name="Singh A."/>
            <person name="Wilkins M.J."/>
            <person name="Williams K.H."/>
            <person name="Banfield J.F."/>
        </authorList>
    </citation>
    <scope>NUCLEOTIDE SEQUENCE [LARGE SCALE GENOMIC DNA]</scope>
</reference>
<dbReference type="Proteomes" id="UP000034235">
    <property type="component" value="Unassembled WGS sequence"/>
</dbReference>
<protein>
    <submittedName>
        <fullName evidence="2">Uncharacterized protein</fullName>
    </submittedName>
</protein>
<proteinExistence type="predicted"/>
<accession>A0A0G0LZI6</accession>
<dbReference type="AlphaFoldDB" id="A0A0G0LZI6"/>
<evidence type="ECO:0000313" key="2">
    <source>
        <dbReference type="EMBL" id="KKQ66789.1"/>
    </source>
</evidence>
<feature type="region of interest" description="Disordered" evidence="1">
    <location>
        <begin position="1"/>
        <end position="94"/>
    </location>
</feature>
<name>A0A0G0LZI6_9BACT</name>
<dbReference type="EMBL" id="LBUP01000003">
    <property type="protein sequence ID" value="KKQ66789.1"/>
    <property type="molecule type" value="Genomic_DNA"/>
</dbReference>
<organism evidence="2 3">
    <name type="scientific">Candidatus Daviesbacteria bacterium GW2011_GWA2_38_24</name>
    <dbReference type="NCBI Taxonomy" id="1618422"/>
    <lineage>
        <taxon>Bacteria</taxon>
        <taxon>Candidatus Daviesiibacteriota</taxon>
    </lineage>
</organism>
<comment type="caution">
    <text evidence="2">The sequence shown here is derived from an EMBL/GenBank/DDBJ whole genome shotgun (WGS) entry which is preliminary data.</text>
</comment>
<feature type="compositionally biased region" description="Polar residues" evidence="1">
    <location>
        <begin position="29"/>
        <end position="41"/>
    </location>
</feature>
<feature type="compositionally biased region" description="Acidic residues" evidence="1">
    <location>
        <begin position="82"/>
        <end position="94"/>
    </location>
</feature>
<sequence>MDDDKQQNDQPETQKEMLSDENEKDGVVEQSQPEIEDSQTPGTGGHMPGDFNDYEVVDIDNAVESMGIRSDDKGRKPLNMAEDLDTDDKEEWEE</sequence>
<evidence type="ECO:0000313" key="3">
    <source>
        <dbReference type="Proteomes" id="UP000034235"/>
    </source>
</evidence>
<evidence type="ECO:0000256" key="1">
    <source>
        <dbReference type="SAM" id="MobiDB-lite"/>
    </source>
</evidence>
<gene>
    <name evidence="2" type="ORF">US86_C0003G0032</name>
</gene>